<evidence type="ECO:0000313" key="2">
    <source>
        <dbReference type="EMBL" id="MBA4629729.1"/>
    </source>
</evidence>
<protein>
    <recommendedName>
        <fullName evidence="3">Secreted protein</fullName>
    </recommendedName>
</protein>
<organism evidence="2">
    <name type="scientific">Opuntia streptacantha</name>
    <name type="common">Prickly pear cactus</name>
    <name type="synonym">Opuntia cardona</name>
    <dbReference type="NCBI Taxonomy" id="393608"/>
    <lineage>
        <taxon>Eukaryota</taxon>
        <taxon>Viridiplantae</taxon>
        <taxon>Streptophyta</taxon>
        <taxon>Embryophyta</taxon>
        <taxon>Tracheophyta</taxon>
        <taxon>Spermatophyta</taxon>
        <taxon>Magnoliopsida</taxon>
        <taxon>eudicotyledons</taxon>
        <taxon>Gunneridae</taxon>
        <taxon>Pentapetalae</taxon>
        <taxon>Caryophyllales</taxon>
        <taxon>Cactineae</taxon>
        <taxon>Cactaceae</taxon>
        <taxon>Opuntioideae</taxon>
        <taxon>Opuntia</taxon>
    </lineage>
</organism>
<evidence type="ECO:0008006" key="3">
    <source>
        <dbReference type="Google" id="ProtNLM"/>
    </source>
</evidence>
<reference evidence="2" key="1">
    <citation type="journal article" date="2013" name="J. Plant Res.">
        <title>Effect of fungi and light on seed germination of three Opuntia species from semiarid lands of central Mexico.</title>
        <authorList>
            <person name="Delgado-Sanchez P."/>
            <person name="Jimenez-Bremont J.F."/>
            <person name="Guerrero-Gonzalez Mde L."/>
            <person name="Flores J."/>
        </authorList>
    </citation>
    <scope>NUCLEOTIDE SEQUENCE</scope>
    <source>
        <tissue evidence="2">Cladode</tissue>
    </source>
</reference>
<proteinExistence type="predicted"/>
<reference evidence="2" key="2">
    <citation type="submission" date="2020-07" db="EMBL/GenBank/DDBJ databases">
        <authorList>
            <person name="Vera ALvarez R."/>
            <person name="Arias-Moreno D.M."/>
            <person name="Jimenez-Jacinto V."/>
            <person name="Jimenez-Bremont J.F."/>
            <person name="Swaminathan K."/>
            <person name="Moose S.P."/>
            <person name="Guerrero-Gonzalez M.L."/>
            <person name="Marino-Ramirez L."/>
            <person name="Landsman D."/>
            <person name="Rodriguez-Kessler M."/>
            <person name="Delgado-Sanchez P."/>
        </authorList>
    </citation>
    <scope>NUCLEOTIDE SEQUENCE</scope>
    <source>
        <tissue evidence="2">Cladode</tissue>
    </source>
</reference>
<evidence type="ECO:0000256" key="1">
    <source>
        <dbReference type="SAM" id="SignalP"/>
    </source>
</evidence>
<accession>A0A7C9D691</accession>
<feature type="signal peptide" evidence="1">
    <location>
        <begin position="1"/>
        <end position="15"/>
    </location>
</feature>
<name>A0A7C9D691_OPUST</name>
<keyword evidence="1" id="KW-0732">Signal</keyword>
<dbReference type="EMBL" id="GISG01070678">
    <property type="protein sequence ID" value="MBA4629729.1"/>
    <property type="molecule type" value="Transcribed_RNA"/>
</dbReference>
<dbReference type="AlphaFoldDB" id="A0A7C9D691"/>
<sequence length="106" mass="11515">MVVVVLLLLLSLSLLLNLDHKILLYCRVFRAEWPCIREVLSLSSSPSCIRCSRRIDGISGSVQEACKIGAGSGAEACETAVHLLLLLVKLPSLILEVMLVLLLSKS</sequence>
<feature type="chain" id="PRO_5028048562" description="Secreted protein" evidence="1">
    <location>
        <begin position="16"/>
        <end position="106"/>
    </location>
</feature>